<dbReference type="InterPro" id="IPR036188">
    <property type="entry name" value="FAD/NAD-bd_sf"/>
</dbReference>
<dbReference type="Gene3D" id="3.50.50.60">
    <property type="entry name" value="FAD/NAD(P)-binding domain"/>
    <property type="match status" value="1"/>
</dbReference>
<evidence type="ECO:0000259" key="6">
    <source>
        <dbReference type="Pfam" id="PF01266"/>
    </source>
</evidence>
<keyword evidence="3" id="KW-0274">FAD</keyword>
<evidence type="ECO:0000313" key="7">
    <source>
        <dbReference type="EMBL" id="ANP42396.1"/>
    </source>
</evidence>
<dbReference type="KEGG" id="rmb:K529_016590"/>
<dbReference type="InterPro" id="IPR006076">
    <property type="entry name" value="FAD-dep_OxRdtase"/>
</dbReference>
<dbReference type="EMBL" id="CP015231">
    <property type="protein sequence ID" value="ANP42396.1"/>
    <property type="molecule type" value="Genomic_DNA"/>
</dbReference>
<protein>
    <submittedName>
        <fullName evidence="7">Hydroxyglutarate oxidase</fullName>
    </submittedName>
</protein>
<dbReference type="GO" id="GO:0047545">
    <property type="term" value="F:(S)-2-hydroxyglutarate dehydrogenase activity"/>
    <property type="evidence" value="ECO:0007669"/>
    <property type="project" value="TreeGrafter"/>
</dbReference>
<reference evidence="7 8" key="1">
    <citation type="journal article" date="2016" name="ISME J.">
        <title>Global occurrence and heterogeneity of the Roseobacter-clade species Ruegeria mobilis.</title>
        <authorList>
            <person name="Sonnenschein E."/>
            <person name="Gram L."/>
        </authorList>
    </citation>
    <scope>NUCLEOTIDE SEQUENCE [LARGE SCALE GENOMIC DNA]</scope>
    <source>
        <strain evidence="7 8">F1926</strain>
        <plasmid evidence="7 8">unnamed1</plasmid>
    </source>
</reference>
<dbReference type="PANTHER" id="PTHR43104">
    <property type="entry name" value="L-2-HYDROXYGLUTARATE DEHYDROGENASE, MITOCHONDRIAL"/>
    <property type="match status" value="1"/>
</dbReference>
<dbReference type="GO" id="GO:0005737">
    <property type="term" value="C:cytoplasm"/>
    <property type="evidence" value="ECO:0007669"/>
    <property type="project" value="TreeGrafter"/>
</dbReference>
<evidence type="ECO:0000256" key="2">
    <source>
        <dbReference type="ARBA" id="ARBA00022630"/>
    </source>
</evidence>
<comment type="similarity">
    <text evidence="5">Belongs to the L2HGDH family.</text>
</comment>
<dbReference type="Gene3D" id="3.30.9.10">
    <property type="entry name" value="D-Amino Acid Oxidase, subunit A, domain 2"/>
    <property type="match status" value="1"/>
</dbReference>
<evidence type="ECO:0000256" key="5">
    <source>
        <dbReference type="ARBA" id="ARBA00037941"/>
    </source>
</evidence>
<dbReference type="GeneID" id="28251485"/>
<dbReference type="OrthoDB" id="9801699at2"/>
<dbReference type="AlphaFoldDB" id="A0A1B1A782"/>
<keyword evidence="4" id="KW-0560">Oxidoreductase</keyword>
<sequence length="406" mass="44075">MTDITIIGGGIVGIATALEIQRAWPGLAIRVLEKEQALALHQTGRNSGVIHAGIYYAPGSLKAEFCRRGLEATVRFCTEYQVPFTQCGKLLVATSPLEEERLATLTDRARKNGLNVRPVSGAELREIEPNIAGRVGLLSPATGIADYGAMVRKMAELFTAAGGEITHEADVTGIVESPNEVTLSLADGQRLKTRRLIACSGLNADRLAGMCGLADDFAIVPFKGEYYRLAARHDEIVNHLIYPVPDPDLPFLGIHLTRMIGGYVTVGPNAVLSLAREKYGKLGVSPRDLTAMARFPGFWRTLGANLSSGLTEMANSTFRRRYLRACQRYCPSLELSDLQPHPSGIRAQAVMRDGTLLHDFLIRNTARTIHICNAPSPAATSAIPIAEHIRNEAARLFELKDPANAL</sequence>
<dbReference type="Proteomes" id="UP000013243">
    <property type="component" value="Plasmid unnamed1"/>
</dbReference>
<evidence type="ECO:0000256" key="1">
    <source>
        <dbReference type="ARBA" id="ARBA00001974"/>
    </source>
</evidence>
<evidence type="ECO:0000256" key="3">
    <source>
        <dbReference type="ARBA" id="ARBA00022827"/>
    </source>
</evidence>
<dbReference type="NCBIfam" id="NF008726">
    <property type="entry name" value="PRK11728.1"/>
    <property type="match status" value="1"/>
</dbReference>
<keyword evidence="2" id="KW-0285">Flavoprotein</keyword>
<dbReference type="RefSeq" id="WP_005610928.1">
    <property type="nucleotide sequence ID" value="NZ_CP015231.1"/>
</dbReference>
<dbReference type="Pfam" id="PF01266">
    <property type="entry name" value="DAO"/>
    <property type="match status" value="1"/>
</dbReference>
<evidence type="ECO:0000256" key="4">
    <source>
        <dbReference type="ARBA" id="ARBA00023002"/>
    </source>
</evidence>
<keyword evidence="7" id="KW-0614">Plasmid</keyword>
<geneLocation type="plasmid" evidence="7 8">
    <name>unnamed1</name>
</geneLocation>
<proteinExistence type="inferred from homology"/>
<evidence type="ECO:0000313" key="8">
    <source>
        <dbReference type="Proteomes" id="UP000013243"/>
    </source>
</evidence>
<organism evidence="7 8">
    <name type="scientific">Tritonibacter mobilis F1926</name>
    <dbReference type="NCBI Taxonomy" id="1265309"/>
    <lineage>
        <taxon>Bacteria</taxon>
        <taxon>Pseudomonadati</taxon>
        <taxon>Pseudomonadota</taxon>
        <taxon>Alphaproteobacteria</taxon>
        <taxon>Rhodobacterales</taxon>
        <taxon>Paracoccaceae</taxon>
        <taxon>Tritonibacter</taxon>
    </lineage>
</organism>
<name>A0A1B1A782_9RHOB</name>
<dbReference type="PANTHER" id="PTHR43104:SF2">
    <property type="entry name" value="L-2-HYDROXYGLUTARATE DEHYDROGENASE, MITOCHONDRIAL"/>
    <property type="match status" value="1"/>
</dbReference>
<dbReference type="SUPFAM" id="SSF51905">
    <property type="entry name" value="FAD/NAD(P)-binding domain"/>
    <property type="match status" value="1"/>
</dbReference>
<gene>
    <name evidence="7" type="ORF">K529_016590</name>
</gene>
<comment type="cofactor">
    <cofactor evidence="1">
        <name>FAD</name>
        <dbReference type="ChEBI" id="CHEBI:57692"/>
    </cofactor>
</comment>
<feature type="domain" description="FAD dependent oxidoreductase" evidence="6">
    <location>
        <begin position="3"/>
        <end position="389"/>
    </location>
</feature>
<accession>A0A1B1A782</accession>